<evidence type="ECO:0008006" key="3">
    <source>
        <dbReference type="Google" id="ProtNLM"/>
    </source>
</evidence>
<evidence type="ECO:0000313" key="1">
    <source>
        <dbReference type="EMBL" id="PJJ55761.1"/>
    </source>
</evidence>
<dbReference type="SUPFAM" id="SSF52980">
    <property type="entry name" value="Restriction endonuclease-like"/>
    <property type="match status" value="1"/>
</dbReference>
<sequence length="311" mass="34065">MNSRQPLPPQLQGRAFSVGEALSLGVHPDRLRASDLAKPFHGARLPAGVDGGTGHLSLCRAYLPALPPNGYFSHASAAAIMGIPLPARVARSTVIHVSLPPGSRGVRTRDVAGHVLDAGPHDLRMWGDLPLTGPERTWCDLAGALSLRQLVAAGDHLIHHRQPLTTPHELRAAVDRFAGHRGVRALRAALPLLSDRAESPAESELRVVLALAGLPTPLVNHEIRTRTGRFIARVDLLFPENRLVVEYQGDHHRTDQKQWRRDLARAAELESERYRVTEVTADDLRSEPALIARIRRLLSFPVPLSRHESGV</sequence>
<dbReference type="InterPro" id="IPR011335">
    <property type="entry name" value="Restrct_endonuc-II-like"/>
</dbReference>
<reference evidence="1 2" key="1">
    <citation type="submission" date="2017-11" db="EMBL/GenBank/DDBJ databases">
        <title>Genomic Encyclopedia of Archaeal and Bacterial Type Strains, Phase II (KMG-II): From Individual Species to Whole Genera.</title>
        <authorList>
            <person name="Goeker M."/>
        </authorList>
    </citation>
    <scope>NUCLEOTIDE SEQUENCE [LARGE SCALE GENOMIC DNA]</scope>
    <source>
        <strain evidence="1 2">DSM 25625</strain>
    </source>
</reference>
<accession>A0A2M9BCT0</accession>
<dbReference type="Gene3D" id="3.40.960.10">
    <property type="entry name" value="VSR Endonuclease"/>
    <property type="match status" value="1"/>
</dbReference>
<dbReference type="AlphaFoldDB" id="A0A2M9BCT0"/>
<protein>
    <recommendedName>
        <fullName evidence="3">DUF559 domain-containing protein</fullName>
    </recommendedName>
</protein>
<dbReference type="Proteomes" id="UP000230161">
    <property type="component" value="Unassembled WGS sequence"/>
</dbReference>
<keyword evidence="2" id="KW-1185">Reference proteome</keyword>
<comment type="caution">
    <text evidence="1">The sequence shown here is derived from an EMBL/GenBank/DDBJ whole genome shotgun (WGS) entry which is preliminary data.</text>
</comment>
<gene>
    <name evidence="1" type="ORF">CLV54_3113</name>
</gene>
<name>A0A2M9BCT0_9MICO</name>
<organism evidence="1 2">
    <name type="scientific">Compostimonas suwonensis</name>
    <dbReference type="NCBI Taxonomy" id="1048394"/>
    <lineage>
        <taxon>Bacteria</taxon>
        <taxon>Bacillati</taxon>
        <taxon>Actinomycetota</taxon>
        <taxon>Actinomycetes</taxon>
        <taxon>Micrococcales</taxon>
        <taxon>Microbacteriaceae</taxon>
        <taxon>Compostimonas</taxon>
    </lineage>
</organism>
<dbReference type="EMBL" id="PGFB01000005">
    <property type="protein sequence ID" value="PJJ55761.1"/>
    <property type="molecule type" value="Genomic_DNA"/>
</dbReference>
<proteinExistence type="predicted"/>
<evidence type="ECO:0000313" key="2">
    <source>
        <dbReference type="Proteomes" id="UP000230161"/>
    </source>
</evidence>